<keyword evidence="3" id="KW-0238">DNA-binding</keyword>
<accession>A0A7J6VSA7</accession>
<feature type="compositionally biased region" description="Basic and acidic residues" evidence="6">
    <location>
        <begin position="154"/>
        <end position="164"/>
    </location>
</feature>
<reference evidence="8 9" key="1">
    <citation type="submission" date="2020-06" db="EMBL/GenBank/DDBJ databases">
        <title>Transcriptomic and genomic resources for Thalictrum thalictroides and T. hernandezii: Facilitating candidate gene discovery in an emerging model plant lineage.</title>
        <authorList>
            <person name="Arias T."/>
            <person name="Riano-Pachon D.M."/>
            <person name="Di Stilio V.S."/>
        </authorList>
    </citation>
    <scope>NUCLEOTIDE SEQUENCE [LARGE SCALE GENOMIC DNA]</scope>
    <source>
        <strain evidence="9">cv. WT478/WT964</strain>
        <tissue evidence="8">Leaves</tissue>
    </source>
</reference>
<dbReference type="Pfam" id="PF02362">
    <property type="entry name" value="B3"/>
    <property type="match status" value="2"/>
</dbReference>
<dbReference type="PANTHER" id="PTHR31920:SF132">
    <property type="entry name" value="TF-B3 DOMAIN-CONTAINING PROTEIN"/>
    <property type="match status" value="1"/>
</dbReference>
<dbReference type="Proteomes" id="UP000554482">
    <property type="component" value="Unassembled WGS sequence"/>
</dbReference>
<dbReference type="PANTHER" id="PTHR31920">
    <property type="entry name" value="B3 DOMAIN-CONTAINING"/>
    <property type="match status" value="1"/>
</dbReference>
<dbReference type="AlphaFoldDB" id="A0A7J6VSA7"/>
<keyword evidence="2" id="KW-0805">Transcription regulation</keyword>
<feature type="domain" description="TF-B3" evidence="7">
    <location>
        <begin position="196"/>
        <end position="290"/>
    </location>
</feature>
<comment type="caution">
    <text evidence="8">The sequence shown here is derived from an EMBL/GenBank/DDBJ whole genome shotgun (WGS) entry which is preliminary data.</text>
</comment>
<evidence type="ECO:0000256" key="4">
    <source>
        <dbReference type="ARBA" id="ARBA00023163"/>
    </source>
</evidence>
<dbReference type="PROSITE" id="PS50863">
    <property type="entry name" value="B3"/>
    <property type="match status" value="2"/>
</dbReference>
<evidence type="ECO:0000313" key="8">
    <source>
        <dbReference type="EMBL" id="KAF5187979.1"/>
    </source>
</evidence>
<dbReference type="CDD" id="cd10017">
    <property type="entry name" value="B3_DNA"/>
    <property type="match status" value="2"/>
</dbReference>
<dbReference type="SMART" id="SM01019">
    <property type="entry name" value="B3"/>
    <property type="match status" value="2"/>
</dbReference>
<dbReference type="InterPro" id="IPR015300">
    <property type="entry name" value="DNA-bd_pseudobarrel_sf"/>
</dbReference>
<feature type="region of interest" description="Disordered" evidence="6">
    <location>
        <begin position="120"/>
        <end position="181"/>
    </location>
</feature>
<dbReference type="SUPFAM" id="SSF101936">
    <property type="entry name" value="DNA-binding pseudobarrel domain"/>
    <property type="match status" value="2"/>
</dbReference>
<feature type="domain" description="TF-B3" evidence="7">
    <location>
        <begin position="5"/>
        <end position="98"/>
    </location>
</feature>
<dbReference type="GO" id="GO:0005634">
    <property type="term" value="C:nucleus"/>
    <property type="evidence" value="ECO:0007669"/>
    <property type="project" value="UniProtKB-SubCell"/>
</dbReference>
<evidence type="ECO:0000256" key="6">
    <source>
        <dbReference type="SAM" id="MobiDB-lite"/>
    </source>
</evidence>
<evidence type="ECO:0000256" key="2">
    <source>
        <dbReference type="ARBA" id="ARBA00023015"/>
    </source>
</evidence>
<protein>
    <submittedName>
        <fullName evidence="8">B3 domain-containing protein</fullName>
    </submittedName>
</protein>
<evidence type="ECO:0000256" key="1">
    <source>
        <dbReference type="ARBA" id="ARBA00004123"/>
    </source>
</evidence>
<comment type="subcellular location">
    <subcellularLocation>
        <location evidence="1">Nucleus</location>
    </subcellularLocation>
</comment>
<evidence type="ECO:0000313" key="9">
    <source>
        <dbReference type="Proteomes" id="UP000554482"/>
    </source>
</evidence>
<dbReference type="InterPro" id="IPR050655">
    <property type="entry name" value="Plant_B3_domain"/>
</dbReference>
<feature type="compositionally biased region" description="Basic and acidic residues" evidence="6">
    <location>
        <begin position="120"/>
        <end position="139"/>
    </location>
</feature>
<keyword evidence="9" id="KW-1185">Reference proteome</keyword>
<dbReference type="InterPro" id="IPR003340">
    <property type="entry name" value="B3_DNA-bd"/>
</dbReference>
<proteinExistence type="predicted"/>
<evidence type="ECO:0000256" key="5">
    <source>
        <dbReference type="ARBA" id="ARBA00023242"/>
    </source>
</evidence>
<dbReference type="OrthoDB" id="1666376at2759"/>
<dbReference type="Gene3D" id="2.40.330.10">
    <property type="entry name" value="DNA-binding pseudobarrel domain"/>
    <property type="match status" value="2"/>
</dbReference>
<gene>
    <name evidence="8" type="ORF">FRX31_022424</name>
</gene>
<evidence type="ECO:0000256" key="3">
    <source>
        <dbReference type="ARBA" id="ARBA00023125"/>
    </source>
</evidence>
<keyword evidence="5" id="KW-0539">Nucleus</keyword>
<dbReference type="GO" id="GO:0003677">
    <property type="term" value="F:DNA binding"/>
    <property type="evidence" value="ECO:0007669"/>
    <property type="project" value="UniProtKB-KW"/>
</dbReference>
<keyword evidence="4" id="KW-0804">Transcription</keyword>
<name>A0A7J6VSA7_THATH</name>
<evidence type="ECO:0000259" key="7">
    <source>
        <dbReference type="PROSITE" id="PS50863"/>
    </source>
</evidence>
<dbReference type="EMBL" id="JABWDY010027311">
    <property type="protein sequence ID" value="KAF5187979.1"/>
    <property type="molecule type" value="Genomic_DNA"/>
</dbReference>
<organism evidence="8 9">
    <name type="scientific">Thalictrum thalictroides</name>
    <name type="common">Rue-anemone</name>
    <name type="synonym">Anemone thalictroides</name>
    <dbReference type="NCBI Taxonomy" id="46969"/>
    <lineage>
        <taxon>Eukaryota</taxon>
        <taxon>Viridiplantae</taxon>
        <taxon>Streptophyta</taxon>
        <taxon>Embryophyta</taxon>
        <taxon>Tracheophyta</taxon>
        <taxon>Spermatophyta</taxon>
        <taxon>Magnoliopsida</taxon>
        <taxon>Ranunculales</taxon>
        <taxon>Ranunculaceae</taxon>
        <taxon>Thalictroideae</taxon>
        <taxon>Thalictrum</taxon>
    </lineage>
</organism>
<sequence>MEAKKPHFFSVMIDDFDRRLRIPQAFLQCIAKKSSEMVILEGPSGSCWCVRLKRTIDGMYLEDGWGKFARAHSLREGEFLVFRYDGNTKFTVQIFDSSTLEKEDAFKVANSKEEIICDRGKKRLMPQEEKQKHHTESWGKSKWPCNPTQSAKRHREDRLLEQKKPHQSRRSNTHKDGNILVKHEPIQASRTTNLEHPFFEVVIRPSYIHILPIPIRFSRRYFTKEVETVTIMVPDGRTRHIRCSKATQGFYQLSKGWNYFKKEMNLSVGNICVFEMIGDMTFLLNASKKRVA</sequence>